<name>A0A0G4KSF5_VERLO</name>
<evidence type="ECO:0000313" key="9">
    <source>
        <dbReference type="EMBL" id="CRK12667.1"/>
    </source>
</evidence>
<comment type="subcellular location">
    <subcellularLocation>
        <location evidence="1">Membrane</location>
        <topology evidence="1">Multi-pass membrane protein</topology>
    </subcellularLocation>
</comment>
<feature type="transmembrane region" description="Helical" evidence="8">
    <location>
        <begin position="136"/>
        <end position="157"/>
    </location>
</feature>
<dbReference type="InterPro" id="IPR005828">
    <property type="entry name" value="MFS_sugar_transport-like"/>
</dbReference>
<gene>
    <name evidence="9" type="ORF">BN1723_001914</name>
</gene>
<organism evidence="9 10">
    <name type="scientific">Verticillium longisporum</name>
    <name type="common">Verticillium dahliae var. longisporum</name>
    <dbReference type="NCBI Taxonomy" id="100787"/>
    <lineage>
        <taxon>Eukaryota</taxon>
        <taxon>Fungi</taxon>
        <taxon>Dikarya</taxon>
        <taxon>Ascomycota</taxon>
        <taxon>Pezizomycotina</taxon>
        <taxon>Sordariomycetes</taxon>
        <taxon>Hypocreomycetidae</taxon>
        <taxon>Glomerellales</taxon>
        <taxon>Plectosphaerellaceae</taxon>
        <taxon>Verticillium</taxon>
    </lineage>
</organism>
<feature type="transmembrane region" description="Helical" evidence="8">
    <location>
        <begin position="106"/>
        <end position="129"/>
    </location>
</feature>
<evidence type="ECO:0000256" key="8">
    <source>
        <dbReference type="SAM" id="Phobius"/>
    </source>
</evidence>
<feature type="transmembrane region" description="Helical" evidence="8">
    <location>
        <begin position="163"/>
        <end position="184"/>
    </location>
</feature>
<dbReference type="Proteomes" id="UP000045706">
    <property type="component" value="Unassembled WGS sequence"/>
</dbReference>
<dbReference type="GO" id="GO:0016020">
    <property type="term" value="C:membrane"/>
    <property type="evidence" value="ECO:0007669"/>
    <property type="project" value="UniProtKB-SubCell"/>
</dbReference>
<feature type="transmembrane region" description="Helical" evidence="8">
    <location>
        <begin position="286"/>
        <end position="308"/>
    </location>
</feature>
<dbReference type="Gene3D" id="1.20.1250.20">
    <property type="entry name" value="MFS general substrate transporter like domains"/>
    <property type="match status" value="1"/>
</dbReference>
<dbReference type="FunFam" id="1.20.1250.20:FF:000078">
    <property type="entry name" value="MFS maltose transporter, putative"/>
    <property type="match status" value="1"/>
</dbReference>
<evidence type="ECO:0000256" key="1">
    <source>
        <dbReference type="ARBA" id="ARBA00004141"/>
    </source>
</evidence>
<dbReference type="PANTHER" id="PTHR48022">
    <property type="entry name" value="PLASTIDIC GLUCOSE TRANSPORTER 4"/>
    <property type="match status" value="1"/>
</dbReference>
<feature type="transmembrane region" description="Helical" evidence="8">
    <location>
        <begin position="381"/>
        <end position="403"/>
    </location>
</feature>
<dbReference type="Pfam" id="PF00083">
    <property type="entry name" value="Sugar_tr"/>
    <property type="match status" value="1"/>
</dbReference>
<evidence type="ECO:0000256" key="4">
    <source>
        <dbReference type="ARBA" id="ARBA00022692"/>
    </source>
</evidence>
<dbReference type="SUPFAM" id="SSF103473">
    <property type="entry name" value="MFS general substrate transporter"/>
    <property type="match status" value="1"/>
</dbReference>
<dbReference type="EMBL" id="CVQI01003335">
    <property type="protein sequence ID" value="CRK12667.1"/>
    <property type="molecule type" value="Genomic_DNA"/>
</dbReference>
<dbReference type="GO" id="GO:0005351">
    <property type="term" value="F:carbohydrate:proton symporter activity"/>
    <property type="evidence" value="ECO:0007669"/>
    <property type="project" value="TreeGrafter"/>
</dbReference>
<dbReference type="InterPro" id="IPR036259">
    <property type="entry name" value="MFS_trans_sf"/>
</dbReference>
<feature type="transmembrane region" description="Helical" evidence="8">
    <location>
        <begin position="42"/>
        <end position="62"/>
    </location>
</feature>
<evidence type="ECO:0000256" key="6">
    <source>
        <dbReference type="ARBA" id="ARBA00023136"/>
    </source>
</evidence>
<evidence type="ECO:0000256" key="7">
    <source>
        <dbReference type="RuleBase" id="RU003346"/>
    </source>
</evidence>
<proteinExistence type="inferred from homology"/>
<comment type="similarity">
    <text evidence="2 7">Belongs to the major facilitator superfamily. Sugar transporter (TC 2.A.1.1) family.</text>
</comment>
<keyword evidence="5 8" id="KW-1133">Transmembrane helix</keyword>
<protein>
    <recommendedName>
        <fullName evidence="11">Major facilitator superfamily (MFS) profile domain-containing protein</fullName>
    </recommendedName>
</protein>
<evidence type="ECO:0008006" key="11">
    <source>
        <dbReference type="Google" id="ProtNLM"/>
    </source>
</evidence>
<keyword evidence="4 8" id="KW-0812">Transmembrane</keyword>
<evidence type="ECO:0000256" key="2">
    <source>
        <dbReference type="ARBA" id="ARBA00010992"/>
    </source>
</evidence>
<accession>A0A0G4KSF5</accession>
<evidence type="ECO:0000256" key="5">
    <source>
        <dbReference type="ARBA" id="ARBA00022989"/>
    </source>
</evidence>
<dbReference type="InterPro" id="IPR003663">
    <property type="entry name" value="Sugar/inositol_transpt"/>
</dbReference>
<keyword evidence="6 8" id="KW-0472">Membrane</keyword>
<dbReference type="AlphaFoldDB" id="A0A0G4KSF5"/>
<keyword evidence="3 7" id="KW-0813">Transport</keyword>
<dbReference type="NCBIfam" id="TIGR00879">
    <property type="entry name" value="SP"/>
    <property type="match status" value="1"/>
</dbReference>
<sequence>MDSEKQDHPNAEHGAPTRAVEDAATLATRLERQMTVRQSLRFWPKAIMFSLIVSLAIIMEGYDTNLMSNFYPFPMFQQRFGDQVDKDGNPLISAQWQTIINNSGQVAMVAMIGAIFIPFFSTGLPMFVAGAVCQSIPWGIFQTLAVTYAADICPLALRHYVTSWINMCWVIGQLISIGILNGLLSRSDEWAYRIPFALQWKQIWPVPIMIGTYFAPESPWWLVRHGRYEEAKKAVSSMITPQADVEFDLDAHIEMMRVTTQFERENSAGAHYWDCFRGSNLRRTEIACVGWLTQAFAGTPFMGFGVQFMIQAGLSARHGFAMNLGQTGLGLLGCILAMWVLTRFGRRTIYLVGLGFACVDLIIIGILGIPTESSSTSWAVGALMVTMVIFYQITIGPACYTIVAEIPSTQLRIKTVAFARACYNAGGFITNVIMPRMLGKNAWNWGAKSGFFWAGLAAKGLTYAELDLLFEHKTRTRGFSQQAADMLKPELEEVGNRKPLS</sequence>
<feature type="transmembrane region" description="Helical" evidence="8">
    <location>
        <begin position="320"/>
        <end position="341"/>
    </location>
</feature>
<evidence type="ECO:0000256" key="3">
    <source>
        <dbReference type="ARBA" id="ARBA00022448"/>
    </source>
</evidence>
<dbReference type="InterPro" id="IPR050360">
    <property type="entry name" value="MFS_Sugar_Transporters"/>
</dbReference>
<evidence type="ECO:0000313" key="10">
    <source>
        <dbReference type="Proteomes" id="UP000045706"/>
    </source>
</evidence>
<feature type="transmembrane region" description="Helical" evidence="8">
    <location>
        <begin position="348"/>
        <end position="369"/>
    </location>
</feature>
<dbReference type="PANTHER" id="PTHR48022:SF5">
    <property type="entry name" value="ALPHA-GLUCOSIDES PERMEASE MPH2-RELATED"/>
    <property type="match status" value="1"/>
</dbReference>
<reference evidence="10" key="1">
    <citation type="submission" date="2015-05" db="EMBL/GenBank/DDBJ databases">
        <authorList>
            <person name="Fogelqvist Johan"/>
        </authorList>
    </citation>
    <scope>NUCLEOTIDE SEQUENCE [LARGE SCALE GENOMIC DNA]</scope>
</reference>